<dbReference type="GO" id="GO:0006412">
    <property type="term" value="P:translation"/>
    <property type="evidence" value="ECO:0007669"/>
    <property type="project" value="InterPro"/>
</dbReference>
<dbReference type="GO" id="GO:1990904">
    <property type="term" value="C:ribonucleoprotein complex"/>
    <property type="evidence" value="ECO:0007669"/>
    <property type="project" value="UniProtKB-KW"/>
</dbReference>
<evidence type="ECO:0000256" key="5">
    <source>
        <dbReference type="ARBA" id="ARBA00035403"/>
    </source>
</evidence>
<name>G5BBL1_HETGA</name>
<dbReference type="Proteomes" id="UP000006813">
    <property type="component" value="Unassembled WGS sequence"/>
</dbReference>
<keyword evidence="2 6" id="KW-0689">Ribosomal protein</keyword>
<sequence length="131" mass="15249">MRKPVQDCIVDANLSIFNLVIVEKGVKDILGLTDITVHRCLGPNRVSRICKLFSISKEDHVHQYGIRKPLNKEGKKPRTKEPKAQCLITPHVLQHKHYYTTLKKQHNKKNKEEAAKLLTKRMKKTKEKCRE</sequence>
<dbReference type="STRING" id="10181.G5BBL1"/>
<dbReference type="AlphaFoldDB" id="G5BBL1"/>
<accession>G5BBL1</accession>
<evidence type="ECO:0000313" key="6">
    <source>
        <dbReference type="EMBL" id="EHB06672.1"/>
    </source>
</evidence>
<proteinExistence type="inferred from homology"/>
<dbReference type="GO" id="GO:0005840">
    <property type="term" value="C:ribosome"/>
    <property type="evidence" value="ECO:0007669"/>
    <property type="project" value="UniProtKB-KW"/>
</dbReference>
<dbReference type="InParanoid" id="G5BBL1"/>
<dbReference type="EMBL" id="JH169420">
    <property type="protein sequence ID" value="EHB06672.1"/>
    <property type="molecule type" value="Genomic_DNA"/>
</dbReference>
<evidence type="ECO:0000313" key="7">
    <source>
        <dbReference type="Proteomes" id="UP000006813"/>
    </source>
</evidence>
<dbReference type="GO" id="GO:0003735">
    <property type="term" value="F:structural constituent of ribosome"/>
    <property type="evidence" value="ECO:0007669"/>
    <property type="project" value="InterPro"/>
</dbReference>
<evidence type="ECO:0000256" key="2">
    <source>
        <dbReference type="ARBA" id="ARBA00022980"/>
    </source>
</evidence>
<evidence type="ECO:0000256" key="3">
    <source>
        <dbReference type="ARBA" id="ARBA00023274"/>
    </source>
</evidence>
<organism evidence="6 7">
    <name type="scientific">Heterocephalus glaber</name>
    <name type="common">Naked mole rat</name>
    <dbReference type="NCBI Taxonomy" id="10181"/>
    <lineage>
        <taxon>Eukaryota</taxon>
        <taxon>Metazoa</taxon>
        <taxon>Chordata</taxon>
        <taxon>Craniata</taxon>
        <taxon>Vertebrata</taxon>
        <taxon>Euteleostomi</taxon>
        <taxon>Mammalia</taxon>
        <taxon>Eutheria</taxon>
        <taxon>Euarchontoglires</taxon>
        <taxon>Glires</taxon>
        <taxon>Rodentia</taxon>
        <taxon>Hystricomorpha</taxon>
        <taxon>Bathyergidae</taxon>
        <taxon>Heterocephalus</taxon>
    </lineage>
</organism>
<gene>
    <name evidence="6" type="ORF">GW7_12939</name>
</gene>
<dbReference type="InterPro" id="IPR001377">
    <property type="entry name" value="Ribosomal_eS6"/>
</dbReference>
<evidence type="ECO:0000256" key="1">
    <source>
        <dbReference type="ARBA" id="ARBA00009312"/>
    </source>
</evidence>
<keyword evidence="3" id="KW-0687">Ribonucleoprotein</keyword>
<evidence type="ECO:0000256" key="4">
    <source>
        <dbReference type="ARBA" id="ARBA00035278"/>
    </source>
</evidence>
<protein>
    <recommendedName>
        <fullName evidence="4">Small ribosomal subunit protein eS6</fullName>
    </recommendedName>
    <alternativeName>
        <fullName evidence="5">40S ribosomal protein S6</fullName>
    </alternativeName>
</protein>
<comment type="similarity">
    <text evidence="1">Belongs to the eukaryotic ribosomal protein eS6 family.</text>
</comment>
<dbReference type="PANTHER" id="PTHR11502">
    <property type="entry name" value="40S RIBOSOMAL PROTEIN S6"/>
    <property type="match status" value="1"/>
</dbReference>
<reference evidence="6 7" key="1">
    <citation type="journal article" date="2011" name="Nature">
        <title>Genome sequencing reveals insights into physiology and longevity of the naked mole rat.</title>
        <authorList>
            <person name="Kim E.B."/>
            <person name="Fang X."/>
            <person name="Fushan A.A."/>
            <person name="Huang Z."/>
            <person name="Lobanov A.V."/>
            <person name="Han L."/>
            <person name="Marino S.M."/>
            <person name="Sun X."/>
            <person name="Turanov A.A."/>
            <person name="Yang P."/>
            <person name="Yim S.H."/>
            <person name="Zhao X."/>
            <person name="Kasaikina M.V."/>
            <person name="Stoletzki N."/>
            <person name="Peng C."/>
            <person name="Polak P."/>
            <person name="Xiong Z."/>
            <person name="Kiezun A."/>
            <person name="Zhu Y."/>
            <person name="Chen Y."/>
            <person name="Kryukov G.V."/>
            <person name="Zhang Q."/>
            <person name="Peshkin L."/>
            <person name="Yang L."/>
            <person name="Bronson R.T."/>
            <person name="Buffenstein R."/>
            <person name="Wang B."/>
            <person name="Han C."/>
            <person name="Li Q."/>
            <person name="Chen L."/>
            <person name="Zhao W."/>
            <person name="Sunyaev S.R."/>
            <person name="Park T.J."/>
            <person name="Zhang G."/>
            <person name="Wang J."/>
            <person name="Gladyshev V.N."/>
        </authorList>
    </citation>
    <scope>NUCLEOTIDE SEQUENCE [LARGE SCALE GENOMIC DNA]</scope>
</reference>
<dbReference type="Gene3D" id="1.20.5.2650">
    <property type="match status" value="1"/>
</dbReference>